<name>A0ABN9FA43_9NEOB</name>
<comment type="caution">
    <text evidence="1">The sequence shown here is derived from an EMBL/GenBank/DDBJ whole genome shotgun (WGS) entry which is preliminary data.</text>
</comment>
<gene>
    <name evidence="1" type="ORF">SPARVUS_LOCUS11642100</name>
</gene>
<proteinExistence type="predicted"/>
<organism evidence="1 2">
    <name type="scientific">Staurois parvus</name>
    <dbReference type="NCBI Taxonomy" id="386267"/>
    <lineage>
        <taxon>Eukaryota</taxon>
        <taxon>Metazoa</taxon>
        <taxon>Chordata</taxon>
        <taxon>Craniata</taxon>
        <taxon>Vertebrata</taxon>
        <taxon>Euteleostomi</taxon>
        <taxon>Amphibia</taxon>
        <taxon>Batrachia</taxon>
        <taxon>Anura</taxon>
        <taxon>Neobatrachia</taxon>
        <taxon>Ranoidea</taxon>
        <taxon>Ranidae</taxon>
        <taxon>Staurois</taxon>
    </lineage>
</organism>
<sequence length="80" mass="9519">VFYFFFFYIFLDNGKKNVKLLPPVHTYAAVWAEFCSGMRAHSFEWTPVPVTRREEVPALLLKMQPRFPVRLRFPVQEACH</sequence>
<keyword evidence="2" id="KW-1185">Reference proteome</keyword>
<dbReference type="EMBL" id="CATNWA010016597">
    <property type="protein sequence ID" value="CAI9593905.1"/>
    <property type="molecule type" value="Genomic_DNA"/>
</dbReference>
<feature type="non-terminal residue" evidence="1">
    <location>
        <position position="1"/>
    </location>
</feature>
<evidence type="ECO:0000313" key="2">
    <source>
        <dbReference type="Proteomes" id="UP001162483"/>
    </source>
</evidence>
<accession>A0ABN9FA43</accession>
<protein>
    <submittedName>
        <fullName evidence="1">Uncharacterized protein</fullName>
    </submittedName>
</protein>
<reference evidence="1" key="1">
    <citation type="submission" date="2023-05" db="EMBL/GenBank/DDBJ databases">
        <authorList>
            <person name="Stuckert A."/>
        </authorList>
    </citation>
    <scope>NUCLEOTIDE SEQUENCE</scope>
</reference>
<dbReference type="Proteomes" id="UP001162483">
    <property type="component" value="Unassembled WGS sequence"/>
</dbReference>
<evidence type="ECO:0000313" key="1">
    <source>
        <dbReference type="EMBL" id="CAI9593905.1"/>
    </source>
</evidence>